<evidence type="ECO:0000313" key="2">
    <source>
        <dbReference type="EMBL" id="CAB4555802.1"/>
    </source>
</evidence>
<name>A0A6J6K0D6_9ZZZZ</name>
<evidence type="ECO:0000313" key="3">
    <source>
        <dbReference type="EMBL" id="CAB4574382.1"/>
    </source>
</evidence>
<evidence type="ECO:0000256" key="1">
    <source>
        <dbReference type="SAM" id="MobiDB-lite"/>
    </source>
</evidence>
<dbReference type="EMBL" id="CAEZTG010000185">
    <property type="protein sequence ID" value="CAB4578215.1"/>
    <property type="molecule type" value="Genomic_DNA"/>
</dbReference>
<accession>A0A6J6K0D6</accession>
<dbReference type="EMBL" id="CAEZVV010000032">
    <property type="protein sequence ID" value="CAB4641885.1"/>
    <property type="molecule type" value="Genomic_DNA"/>
</dbReference>
<evidence type="ECO:0000313" key="6">
    <source>
        <dbReference type="EMBL" id="CAB4675759.1"/>
    </source>
</evidence>
<dbReference type="EMBL" id="CAEZSU010000124">
    <property type="protein sequence ID" value="CAB4555802.1"/>
    <property type="molecule type" value="Genomic_DNA"/>
</dbReference>
<dbReference type="PROSITE" id="PS51257">
    <property type="entry name" value="PROKAR_LIPOPROTEIN"/>
    <property type="match status" value="1"/>
</dbReference>
<sequence>MSTHPLRRLMGIAALSVCLSPIVAACSIPTEDQPQPVNRDQPTTTVTAAP</sequence>
<feature type="compositionally biased region" description="Polar residues" evidence="1">
    <location>
        <begin position="30"/>
        <end position="50"/>
    </location>
</feature>
<organism evidence="5">
    <name type="scientific">freshwater metagenome</name>
    <dbReference type="NCBI Taxonomy" id="449393"/>
    <lineage>
        <taxon>unclassified sequences</taxon>
        <taxon>metagenomes</taxon>
        <taxon>ecological metagenomes</taxon>
    </lineage>
</organism>
<protein>
    <submittedName>
        <fullName evidence="5">Unannotated protein</fullName>
    </submittedName>
</protein>
<gene>
    <name evidence="2" type="ORF">UFOPK1495_01174</name>
    <name evidence="4" type="ORF">UFOPK1603_01574</name>
    <name evidence="3" type="ORF">UFOPK1711_00714</name>
    <name evidence="5" type="ORF">UFOPK2143_00730</name>
    <name evidence="6" type="ORF">UFOPK2350_00643</name>
</gene>
<evidence type="ECO:0000313" key="5">
    <source>
        <dbReference type="EMBL" id="CAB4641885.1"/>
    </source>
</evidence>
<dbReference type="EMBL" id="CAEZXE010000042">
    <property type="protein sequence ID" value="CAB4675759.1"/>
    <property type="molecule type" value="Genomic_DNA"/>
</dbReference>
<dbReference type="AlphaFoldDB" id="A0A6J6K0D6"/>
<proteinExistence type="predicted"/>
<reference evidence="5" key="1">
    <citation type="submission" date="2020-05" db="EMBL/GenBank/DDBJ databases">
        <authorList>
            <person name="Chiriac C."/>
            <person name="Salcher M."/>
            <person name="Ghai R."/>
            <person name="Kavagutti S V."/>
        </authorList>
    </citation>
    <scope>NUCLEOTIDE SEQUENCE</scope>
</reference>
<feature type="region of interest" description="Disordered" evidence="1">
    <location>
        <begin position="29"/>
        <end position="50"/>
    </location>
</feature>
<evidence type="ECO:0000313" key="4">
    <source>
        <dbReference type="EMBL" id="CAB4578215.1"/>
    </source>
</evidence>
<dbReference type="EMBL" id="CAEZTR010000032">
    <property type="protein sequence ID" value="CAB4574382.1"/>
    <property type="molecule type" value="Genomic_DNA"/>
</dbReference>